<dbReference type="InterPro" id="IPR052766">
    <property type="entry name" value="S41A_metabolite_peptidase"/>
</dbReference>
<evidence type="ECO:0000313" key="5">
    <source>
        <dbReference type="EMBL" id="KAF2491396.1"/>
    </source>
</evidence>
<proteinExistence type="predicted"/>
<name>A0A6A6QH82_9PEZI</name>
<feature type="domain" description="Tail specific protease" evidence="3">
    <location>
        <begin position="361"/>
        <end position="568"/>
    </location>
</feature>
<keyword evidence="2" id="KW-0732">Signal</keyword>
<dbReference type="AlphaFoldDB" id="A0A6A6QH82"/>
<reference evidence="5" key="1">
    <citation type="journal article" date="2020" name="Stud. Mycol.">
        <title>101 Dothideomycetes genomes: a test case for predicting lifestyles and emergence of pathogens.</title>
        <authorList>
            <person name="Haridas S."/>
            <person name="Albert R."/>
            <person name="Binder M."/>
            <person name="Bloem J."/>
            <person name="Labutti K."/>
            <person name="Salamov A."/>
            <person name="Andreopoulos B."/>
            <person name="Baker S."/>
            <person name="Barry K."/>
            <person name="Bills G."/>
            <person name="Bluhm B."/>
            <person name="Cannon C."/>
            <person name="Castanera R."/>
            <person name="Culley D."/>
            <person name="Daum C."/>
            <person name="Ezra D."/>
            <person name="Gonzalez J."/>
            <person name="Henrissat B."/>
            <person name="Kuo A."/>
            <person name="Liang C."/>
            <person name="Lipzen A."/>
            <person name="Lutzoni F."/>
            <person name="Magnuson J."/>
            <person name="Mondo S."/>
            <person name="Nolan M."/>
            <person name="Ohm R."/>
            <person name="Pangilinan J."/>
            <person name="Park H.-J."/>
            <person name="Ramirez L."/>
            <person name="Alfaro M."/>
            <person name="Sun H."/>
            <person name="Tritt A."/>
            <person name="Yoshinaga Y."/>
            <person name="Zwiers L.-H."/>
            <person name="Turgeon B."/>
            <person name="Goodwin S."/>
            <person name="Spatafora J."/>
            <person name="Crous P."/>
            <person name="Grigoriev I."/>
        </authorList>
    </citation>
    <scope>NUCLEOTIDE SEQUENCE</scope>
    <source>
        <strain evidence="5">CBS 269.34</strain>
    </source>
</reference>
<dbReference type="Proteomes" id="UP000799750">
    <property type="component" value="Unassembled WGS sequence"/>
</dbReference>
<dbReference type="GO" id="GO:0008236">
    <property type="term" value="F:serine-type peptidase activity"/>
    <property type="evidence" value="ECO:0007669"/>
    <property type="project" value="InterPro"/>
</dbReference>
<evidence type="ECO:0000259" key="3">
    <source>
        <dbReference type="Pfam" id="PF03572"/>
    </source>
</evidence>
<dbReference type="Pfam" id="PF23658">
    <property type="entry name" value="PDZ_CPAF_rel"/>
    <property type="match status" value="1"/>
</dbReference>
<evidence type="ECO:0000256" key="2">
    <source>
        <dbReference type="SAM" id="SignalP"/>
    </source>
</evidence>
<dbReference type="SUPFAM" id="SSF52096">
    <property type="entry name" value="ClpP/crotonase"/>
    <property type="match status" value="1"/>
</dbReference>
<evidence type="ECO:0000259" key="4">
    <source>
        <dbReference type="Pfam" id="PF23658"/>
    </source>
</evidence>
<protein>
    <submittedName>
        <fullName evidence="5">Uncharacterized protein</fullName>
    </submittedName>
</protein>
<sequence>MRSALLATVFGGLGVSYAQTHTIYPPSPSNSSSPTPAGKQNPCALISTYISKLPEGQRPLLPADAAYDCLNTVPVDVAGNQLLIEQLKVFLQWNSNTAYLKNPPRQFGYKEKAVDIFGGLDVISRGIKNGVYKSEYAVQTALGNLIGSGYDNHLYYRADIIDVFTFRRPAGLVSVSTDGVALPELYVYSDLNKTANGATFTPSVVKLIDGEDATQWLTELAVTQIFHDVDTRYNTLFPQQATGAQAEELVLGFFAGGGNYAGSTTNITFANGTEWSLDNEAIINDPSAWDGVDSGETFFSQFCTGPKIPTRTPTPSGTPETPSATPAAPAKTPFGYPEPVVYDTDSGTIGGYYLEGASYEDVAVLSIPSFEPPLGVGVFQNKTREFLADAKSKGKSKLIVDLRQNGGGWVYAGFEVFKQLFPTHEIYGASRYRAQDAWHIMGEGVSLLADNKTLQAQLAEANSTLAEYLEQGALSDFEYDTNLDINNKPFTSFEQFYGPHTVYNDQFTTLRRPVFDLQTAGVTITGTGNLSNITEQPFLAENILVLQDGQCSSTCSIFSLLMRQSGNVESLVFGGLPVAAPMQAVAGTKGSRVLEFVTINQWAQKFLEVVTTLHEETAAKLNSTVIGTLAYPAQLASRLAWGDGKPVGSINAEDTILQNDTTETPAEFHYEAADCRLFYTAKHIFDVTEVWKTAVDTKWGNKGCVANSTGDPTSESVVYNTTVPNVLQSNDAMSGASVPLFAAVGVVLALFL</sequence>
<organism evidence="5 6">
    <name type="scientific">Lophium mytilinum</name>
    <dbReference type="NCBI Taxonomy" id="390894"/>
    <lineage>
        <taxon>Eukaryota</taxon>
        <taxon>Fungi</taxon>
        <taxon>Dikarya</taxon>
        <taxon>Ascomycota</taxon>
        <taxon>Pezizomycotina</taxon>
        <taxon>Dothideomycetes</taxon>
        <taxon>Pleosporomycetidae</taxon>
        <taxon>Mytilinidiales</taxon>
        <taxon>Mytilinidiaceae</taxon>
        <taxon>Lophium</taxon>
    </lineage>
</organism>
<feature type="compositionally biased region" description="Low complexity" evidence="1">
    <location>
        <begin position="309"/>
        <end position="332"/>
    </location>
</feature>
<accession>A0A6A6QH82</accession>
<feature type="chain" id="PRO_5025340057" evidence="2">
    <location>
        <begin position="19"/>
        <end position="752"/>
    </location>
</feature>
<dbReference type="OrthoDB" id="27214at2759"/>
<gene>
    <name evidence="5" type="ORF">BU16DRAFT_118383</name>
</gene>
<feature type="region of interest" description="Disordered" evidence="1">
    <location>
        <begin position="306"/>
        <end position="332"/>
    </location>
</feature>
<dbReference type="InterPro" id="IPR056186">
    <property type="entry name" value="PDZ_CPAF-rel"/>
</dbReference>
<dbReference type="PANTHER" id="PTHR37049">
    <property type="entry name" value="PEPTIDASE S41 FAMILY PROTEIN"/>
    <property type="match status" value="1"/>
</dbReference>
<dbReference type="PANTHER" id="PTHR37049:SF4">
    <property type="entry name" value="RHODANESE DOMAIN-CONTAINING PROTEIN"/>
    <property type="match status" value="1"/>
</dbReference>
<dbReference type="EMBL" id="MU004195">
    <property type="protein sequence ID" value="KAF2491396.1"/>
    <property type="molecule type" value="Genomic_DNA"/>
</dbReference>
<feature type="domain" description="CPAF-like PDZ" evidence="4">
    <location>
        <begin position="165"/>
        <end position="286"/>
    </location>
</feature>
<dbReference type="Pfam" id="PF03572">
    <property type="entry name" value="Peptidase_S41"/>
    <property type="match status" value="1"/>
</dbReference>
<dbReference type="InterPro" id="IPR005151">
    <property type="entry name" value="Tail-specific_protease"/>
</dbReference>
<dbReference type="GO" id="GO:0006508">
    <property type="term" value="P:proteolysis"/>
    <property type="evidence" value="ECO:0007669"/>
    <property type="project" value="InterPro"/>
</dbReference>
<keyword evidence="6" id="KW-1185">Reference proteome</keyword>
<dbReference type="Gene3D" id="3.90.226.10">
    <property type="entry name" value="2-enoyl-CoA Hydratase, Chain A, domain 1"/>
    <property type="match status" value="1"/>
</dbReference>
<evidence type="ECO:0000313" key="6">
    <source>
        <dbReference type="Proteomes" id="UP000799750"/>
    </source>
</evidence>
<dbReference type="InterPro" id="IPR029045">
    <property type="entry name" value="ClpP/crotonase-like_dom_sf"/>
</dbReference>
<evidence type="ECO:0000256" key="1">
    <source>
        <dbReference type="SAM" id="MobiDB-lite"/>
    </source>
</evidence>
<feature type="signal peptide" evidence="2">
    <location>
        <begin position="1"/>
        <end position="18"/>
    </location>
</feature>